<feature type="repeat" description="WD" evidence="7">
    <location>
        <begin position="173"/>
        <end position="214"/>
    </location>
</feature>
<feature type="repeat" description="WD" evidence="7">
    <location>
        <begin position="47"/>
        <end position="88"/>
    </location>
</feature>
<dbReference type="InterPro" id="IPR019775">
    <property type="entry name" value="WD40_repeat_CS"/>
</dbReference>
<feature type="compositionally biased region" description="Basic and acidic residues" evidence="8">
    <location>
        <begin position="340"/>
        <end position="374"/>
    </location>
</feature>
<dbReference type="InterPro" id="IPR026962">
    <property type="entry name" value="KTNB1"/>
</dbReference>
<organism evidence="10 11">
    <name type="scientific">Cepphus grylle</name>
    <name type="common">Black guillemot</name>
    <name type="synonym">Alca grylle</name>
    <dbReference type="NCBI Taxonomy" id="28697"/>
    <lineage>
        <taxon>Eukaryota</taxon>
        <taxon>Metazoa</taxon>
        <taxon>Chordata</taxon>
        <taxon>Craniata</taxon>
        <taxon>Vertebrata</taxon>
        <taxon>Euteleostomi</taxon>
        <taxon>Archelosauria</taxon>
        <taxon>Archosauria</taxon>
        <taxon>Dinosauria</taxon>
        <taxon>Saurischia</taxon>
        <taxon>Theropoda</taxon>
        <taxon>Coelurosauria</taxon>
        <taxon>Aves</taxon>
        <taxon>Neognathae</taxon>
        <taxon>Neoaves</taxon>
        <taxon>Charadriiformes</taxon>
        <taxon>Alcidae</taxon>
        <taxon>Cepphus</taxon>
    </lineage>
</organism>
<evidence type="ECO:0000256" key="8">
    <source>
        <dbReference type="SAM" id="MobiDB-lite"/>
    </source>
</evidence>
<feature type="repeat" description="WD" evidence="7">
    <location>
        <begin position="89"/>
        <end position="130"/>
    </location>
</feature>
<dbReference type="InterPro" id="IPR020472">
    <property type="entry name" value="WD40_PAC1"/>
</dbReference>
<evidence type="ECO:0000256" key="6">
    <source>
        <dbReference type="ARBA" id="ARBA00023212"/>
    </source>
</evidence>
<evidence type="ECO:0000256" key="7">
    <source>
        <dbReference type="PROSITE-ProRule" id="PRU00221"/>
    </source>
</evidence>
<name>A0A7L3S5L4_CEPGR</name>
<feature type="non-terminal residue" evidence="10">
    <location>
        <position position="651"/>
    </location>
</feature>
<dbReference type="Pfam" id="PF13925">
    <property type="entry name" value="Katanin_con80"/>
    <property type="match status" value="1"/>
</dbReference>
<dbReference type="InterPro" id="IPR036322">
    <property type="entry name" value="WD40_repeat_dom_sf"/>
</dbReference>
<evidence type="ECO:0000256" key="2">
    <source>
        <dbReference type="ARBA" id="ARBA00022490"/>
    </source>
</evidence>
<dbReference type="PROSITE" id="PS50082">
    <property type="entry name" value="WD_REPEATS_2"/>
    <property type="match status" value="4"/>
</dbReference>
<dbReference type="PRINTS" id="PR00320">
    <property type="entry name" value="GPROTEINBRPT"/>
</dbReference>
<keyword evidence="11" id="KW-1185">Reference proteome</keyword>
<dbReference type="Pfam" id="PF00400">
    <property type="entry name" value="WD40"/>
    <property type="match status" value="5"/>
</dbReference>
<dbReference type="FunFam" id="2.130.10.10:FF:001778">
    <property type="entry name" value="Katanin p80 WD40 repeat-containing subunit B1"/>
    <property type="match status" value="1"/>
</dbReference>
<dbReference type="GO" id="GO:0008017">
    <property type="term" value="F:microtubule binding"/>
    <property type="evidence" value="ECO:0007669"/>
    <property type="project" value="InterPro"/>
</dbReference>
<dbReference type="InterPro" id="IPR001680">
    <property type="entry name" value="WD40_rpt"/>
</dbReference>
<feature type="domain" description="Katanin p80 subunit C-terminal" evidence="9">
    <location>
        <begin position="487"/>
        <end position="647"/>
    </location>
</feature>
<evidence type="ECO:0000256" key="1">
    <source>
        <dbReference type="ARBA" id="ARBA00004245"/>
    </source>
</evidence>
<evidence type="ECO:0000259" key="9">
    <source>
        <dbReference type="Pfam" id="PF13925"/>
    </source>
</evidence>
<dbReference type="Gene3D" id="2.130.10.10">
    <property type="entry name" value="YVTN repeat-like/Quinoprotein amine dehydrogenase"/>
    <property type="match status" value="1"/>
</dbReference>
<keyword evidence="5" id="KW-0677">Repeat</keyword>
<dbReference type="GO" id="GO:0005874">
    <property type="term" value="C:microtubule"/>
    <property type="evidence" value="ECO:0007669"/>
    <property type="project" value="UniProtKB-KW"/>
</dbReference>
<dbReference type="CDD" id="cd00200">
    <property type="entry name" value="WD40"/>
    <property type="match status" value="1"/>
</dbReference>
<dbReference type="PANTHER" id="PTHR19845:SF0">
    <property type="entry name" value="KATANIN P80 WD40 REPEAT-CONTAINING SUBUNIT B1"/>
    <property type="match status" value="1"/>
</dbReference>
<evidence type="ECO:0000313" key="10">
    <source>
        <dbReference type="EMBL" id="NXV23457.1"/>
    </source>
</evidence>
<evidence type="ECO:0000256" key="5">
    <source>
        <dbReference type="ARBA" id="ARBA00022737"/>
    </source>
</evidence>
<dbReference type="HAMAP" id="MF_03022">
    <property type="entry name" value="Katanin_p80_B1"/>
    <property type="match status" value="1"/>
</dbReference>
<dbReference type="AlphaFoldDB" id="A0A7L3S5L4"/>
<keyword evidence="6" id="KW-0206">Cytoskeleton</keyword>
<dbReference type="SMART" id="SM00320">
    <property type="entry name" value="WD40"/>
    <property type="match status" value="5"/>
</dbReference>
<comment type="subcellular location">
    <subcellularLocation>
        <location evidence="1">Cytoplasm</location>
        <location evidence="1">Cytoskeleton</location>
    </subcellularLocation>
</comment>
<dbReference type="Proteomes" id="UP000578766">
    <property type="component" value="Unassembled WGS sequence"/>
</dbReference>
<keyword evidence="4" id="KW-0493">Microtubule</keyword>
<comment type="caution">
    <text evidence="10">The sequence shown here is derived from an EMBL/GenBank/DDBJ whole genome shotgun (WGS) entry which is preliminary data.</text>
</comment>
<feature type="repeat" description="WD" evidence="7">
    <location>
        <begin position="131"/>
        <end position="172"/>
    </location>
</feature>
<evidence type="ECO:0000256" key="3">
    <source>
        <dbReference type="ARBA" id="ARBA00022574"/>
    </source>
</evidence>
<keyword evidence="2" id="KW-0963">Cytoplasm</keyword>
<protein>
    <submittedName>
        <fullName evidence="10">KTNB1 protein</fullName>
    </submittedName>
</protein>
<dbReference type="EMBL" id="VZUD01000525">
    <property type="protein sequence ID" value="NXV23457.1"/>
    <property type="molecule type" value="Genomic_DNA"/>
</dbReference>
<dbReference type="InterPro" id="IPR015943">
    <property type="entry name" value="WD40/YVTN_repeat-like_dom_sf"/>
</dbReference>
<accession>A0A7L3S5L4</accession>
<dbReference type="PROSITE" id="PS50294">
    <property type="entry name" value="WD_REPEATS_REGION"/>
    <property type="match status" value="4"/>
</dbReference>
<evidence type="ECO:0000256" key="4">
    <source>
        <dbReference type="ARBA" id="ARBA00022701"/>
    </source>
</evidence>
<reference evidence="10 11" key="1">
    <citation type="submission" date="2019-09" db="EMBL/GenBank/DDBJ databases">
        <title>Bird 10,000 Genomes (B10K) Project - Family phase.</title>
        <authorList>
            <person name="Zhang G."/>
        </authorList>
    </citation>
    <scope>NUCLEOTIDE SEQUENCE [LARGE SCALE GENOMIC DNA]</scope>
    <source>
        <strain evidence="10">OUT-0020</strain>
        <tissue evidence="10">Liver</tissue>
    </source>
</reference>
<proteinExistence type="inferred from homology"/>
<dbReference type="GO" id="GO:0007019">
    <property type="term" value="P:microtubule depolymerization"/>
    <property type="evidence" value="ECO:0007669"/>
    <property type="project" value="TreeGrafter"/>
</dbReference>
<sequence>GQLTSPTASWWPLSVYFSHQSSVSTAVVDRAVSVATDCDSWFSLQSLTGHTTPIESLQINTNEELIVAGSQSGSIRVWDLEAAKILRTLLGHKANICSLDFHPFGSFVASGSLDTNIKLWDVRRKGCVFRYKGHTEAVRCLRFSPDGKWLASAADDHTVKLWDLAAGKIMFEFTGHTGPVNVVEFHPNEYLLASGSFDRTVRFWDLEKFQVVSCIEEEATPVRCVHFNPDGCCLYSGFQDSLRVYGWEPERCFDVVLVNWGKVADLSICNNQLIGVSFAQSTVSSFVVDLSRVTKSGSIPHGLIRDDEPLVPPTPMGSSLRRIYDRPSTSCSKPQSRVKHNSESERRSPSSEDDRDEKESKAEIQNPEDYKEIFQPKNAICRTPPRNNEPFPAPPEDEPITAKEAVKPSQAADVQTPLPKQELVRTPEPVQRPPVASSTPLPRTELSVIPAARNEPIGLKVSDFLPAVKNQSQNELIDEEAMSQIRKGHETMCVVLTSRHKNLDTVRAVWSTGDIKARNSVDSAVAINDLSVVVDLLNIVNQKASLWKLDLCTVVLPQIEKLLQSKYESYVQTGCTSLKLILQRFLPLITDILAAPPSVGVDITREERLHKCKLCYKQLKNISNIVKSKSGLSGRHGSAFRELHLLMAVLE</sequence>
<dbReference type="GO" id="GO:0008352">
    <property type="term" value="C:katanin complex"/>
    <property type="evidence" value="ECO:0007669"/>
    <property type="project" value="InterPro"/>
</dbReference>
<evidence type="ECO:0000313" key="11">
    <source>
        <dbReference type="Proteomes" id="UP000578766"/>
    </source>
</evidence>
<gene>
    <name evidence="10" type="primary">Katnb1</name>
    <name evidence="10" type="ORF">CEPGRY_R02934</name>
</gene>
<dbReference type="InterPro" id="IPR028021">
    <property type="entry name" value="Katanin_C-terminal"/>
</dbReference>
<dbReference type="PANTHER" id="PTHR19845">
    <property type="entry name" value="KATANIN P80 SUBUNIT"/>
    <property type="match status" value="1"/>
</dbReference>
<dbReference type="PROSITE" id="PS00678">
    <property type="entry name" value="WD_REPEATS_1"/>
    <property type="match status" value="3"/>
</dbReference>
<dbReference type="SUPFAM" id="SSF50978">
    <property type="entry name" value="WD40 repeat-like"/>
    <property type="match status" value="1"/>
</dbReference>
<feature type="non-terminal residue" evidence="10">
    <location>
        <position position="1"/>
    </location>
</feature>
<dbReference type="GO" id="GO:0051013">
    <property type="term" value="P:microtubule severing"/>
    <property type="evidence" value="ECO:0007669"/>
    <property type="project" value="InterPro"/>
</dbReference>
<feature type="region of interest" description="Disordered" evidence="8">
    <location>
        <begin position="298"/>
        <end position="441"/>
    </location>
</feature>
<keyword evidence="3 7" id="KW-0853">WD repeat</keyword>